<sequence>MSNKLRTNQSSRRGVTLLFTISMIVLFLLMGTTFVVVANDYYKTATRRSRLNTYKVDATALLDRAFYEAFRGTSLDDTNSPLRGEGVLEDQYGYGYRAAITGVSAGPTSALRTLSFDITALTSIHDGSNFTTANYVDGLFNGQVLTIIGGAADGYSARIVSHAASDISFSGSTTIQAVIPRDNLGIDWTSATYSVAADVAAGNASIVINGRDFSGTGAGTVAGAGFFDRDSAASTTSLTHPLTPNHIGRDIYADYLQNPNSPNEDYDAPDVQNMFLSGLFYDTSGATAEFKVIPSFHRDSLYLNQQGTSPTADDIREFSFRPVYVADNASPPNVSVGSTANTEFANSVYKVDETIATNRKFNPDGTMLTTNRNDDDNLDVDNDNDGDNDSVWIDIGLPIQTDSQGRRFRPLVAYRIVDMDNRLNVNAHGSYMDQSLPVGTRRGSNYGVAEVSLKGILPDNEYLDLLNSRSGLGDPLAGNLANALGTNQKLFGYVGVNNTVGGFFSTTGDAFAQFVTETPGPYTNNSLPAFTTGPSGTASASASGSAYAADFSIGGGVGDSLFQAFEFERLLRPDDADSSLATFRPDDDWDNNGVEDEDLHEIDYISDNPDEFTTDSFEVSVPTSRLSIFELLRQRVSNNATLARALVDEFVTPGRGILSKELMMGGKFNLNRPFGNGVDNDGDGVVDNAAEASGETGMHGGLPFDLNNDGTIDSEPGIKQDMARHLYSLALLVCGDTVPPQLAGATPPFTADDYHRAVAQWAVNVVDFYDHDSKMTLFEYDRTPFADPSLDPAEVDGDPATPILSPTDGGVVIGVERPELLIMESMAFHSREVEDLDTDSSGNDRDGGDDDWDSRRKPISGAYFELYNPWKQAAGSRRFQNESLDPTGIGAINLAANIGGTPTWRFAIQRGKQRGVTPVPDIDDPDIIRTIYFTTPPTAAGLSVDNSGDGIDEFYPSTVVDTVIGPGDHMVIGSSGNIPGRNMTTFGRLVTGVDPDNTRSIELNGNISGTDYPVIVRDVVGASVTAMPVPATSLTGNCKAIAIDLPRSLSLSDPTGDYDISLSGGAWMNDPAGDGQVLNPAFVYDVPFDANLGLHRTDDDRDAIWTNGIYKDGGEYQFRIVHLQRLADPTLPWNANTNPYVTVDTANVDLLAYNGFLRNPSNGQLSSGTLFPENYSGGVVTDGSTELATVERAEGITSPEDARRTFFRTGTAATPLTADTGSAGSDGHTFSYNLSENLGTFSDLYDHDSPLGWLVWNDRPFANHMEIVHVPTGSPGKFLSRFNVERPVTAPAADADRHEQFSYYMGDPQFGHLIGFGSNPPDASGGGALYVNRFDRLLDFIEVPNPFIGSERFLPTSVPMTGALRFGLNAPFNSLPTFRSPGKININTINEQNVWNGLEGNFTGLDFRTEFLAERDRRDGATDFAGIFRSVAGAEYAISNNTASKGATSMYRIPDSGGTTPMFDVESSSFSHNTNNGSYFKNEFRQRLAATTTTRSSVFSIWITIGYFEVDEFGRVGAELGSDEGKVRRNRAFYMVDRSIPVACEPGKNHNVDNAVLVRTIIE</sequence>
<reference evidence="2 3" key="1">
    <citation type="submission" date="2019-08" db="EMBL/GenBank/DDBJ databases">
        <title>Deep-cultivation of Planctomycetes and their phenomic and genomic characterization uncovers novel biology.</title>
        <authorList>
            <person name="Wiegand S."/>
            <person name="Jogler M."/>
            <person name="Boedeker C."/>
            <person name="Pinto D."/>
            <person name="Vollmers J."/>
            <person name="Rivas-Marin E."/>
            <person name="Kohn T."/>
            <person name="Peeters S.H."/>
            <person name="Heuer A."/>
            <person name="Rast P."/>
            <person name="Oberbeckmann S."/>
            <person name="Bunk B."/>
            <person name="Jeske O."/>
            <person name="Meyerdierks A."/>
            <person name="Storesund J.E."/>
            <person name="Kallscheuer N."/>
            <person name="Luecker S."/>
            <person name="Lage O.M."/>
            <person name="Pohl T."/>
            <person name="Merkel B.J."/>
            <person name="Hornburger P."/>
            <person name="Mueller R.-W."/>
            <person name="Bruemmer F."/>
            <person name="Labrenz M."/>
            <person name="Spormann A.M."/>
            <person name="Op den Camp H."/>
            <person name="Overmann J."/>
            <person name="Amann R."/>
            <person name="Jetten M.S.M."/>
            <person name="Mascher T."/>
            <person name="Medema M.H."/>
            <person name="Devos D.P."/>
            <person name="Kaster A.-K."/>
            <person name="Ovreas L."/>
            <person name="Rohde M."/>
            <person name="Galperin M.Y."/>
            <person name="Jogler C."/>
        </authorList>
    </citation>
    <scope>NUCLEOTIDE SEQUENCE [LARGE SCALE GENOMIC DNA]</scope>
    <source>
        <strain evidence="2 3">FC18</strain>
    </source>
</reference>
<dbReference type="RefSeq" id="WP_075084779.1">
    <property type="nucleotide sequence ID" value="NZ_CP042912.1"/>
</dbReference>
<dbReference type="EMBL" id="CP042912">
    <property type="protein sequence ID" value="QEG20612.1"/>
    <property type="molecule type" value="Genomic_DNA"/>
</dbReference>
<name>A0A5B9P6I3_9BACT</name>
<organism evidence="2 3">
    <name type="scientific">Mariniblastus fucicola</name>
    <dbReference type="NCBI Taxonomy" id="980251"/>
    <lineage>
        <taxon>Bacteria</taxon>
        <taxon>Pseudomonadati</taxon>
        <taxon>Planctomycetota</taxon>
        <taxon>Planctomycetia</taxon>
        <taxon>Pirellulales</taxon>
        <taxon>Pirellulaceae</taxon>
        <taxon>Mariniblastus</taxon>
    </lineage>
</organism>
<proteinExistence type="predicted"/>
<evidence type="ECO:0000313" key="3">
    <source>
        <dbReference type="Proteomes" id="UP000322214"/>
    </source>
</evidence>
<gene>
    <name evidence="2" type="ORF">MFFC18_04620</name>
</gene>
<dbReference type="Proteomes" id="UP000322214">
    <property type="component" value="Chromosome"/>
</dbReference>
<accession>A0A5B9P6I3</accession>
<feature type="region of interest" description="Disordered" evidence="1">
    <location>
        <begin position="833"/>
        <end position="856"/>
    </location>
</feature>
<evidence type="ECO:0000313" key="2">
    <source>
        <dbReference type="EMBL" id="QEG20612.1"/>
    </source>
</evidence>
<dbReference type="KEGG" id="mff:MFFC18_04620"/>
<dbReference type="OrthoDB" id="219623at2"/>
<evidence type="ECO:0000256" key="1">
    <source>
        <dbReference type="SAM" id="MobiDB-lite"/>
    </source>
</evidence>
<keyword evidence="3" id="KW-1185">Reference proteome</keyword>
<protein>
    <submittedName>
        <fullName evidence="2">Uncharacterized protein</fullName>
    </submittedName>
</protein>
<dbReference type="STRING" id="980251.GCA_001642875_02353"/>